<keyword evidence="2 6" id="KW-0732">Signal</keyword>
<keyword evidence="5" id="KW-0449">Lipoprotein</keyword>
<dbReference type="PANTHER" id="PTHR35603:SF1">
    <property type="entry name" value="OUTER MEMBRANE LIPOPROTEIN SLYB"/>
    <property type="match status" value="1"/>
</dbReference>
<reference evidence="8 9" key="1">
    <citation type="submission" date="2019-07" db="EMBL/GenBank/DDBJ databases">
        <title>Serratia dokdonensis sp. nov., an elicitor of systemic resistance in Nicotiana Tabacum.</title>
        <authorList>
            <person name="Son J.-S."/>
            <person name="Hwang Y.-J."/>
            <person name="Lee S.-Y."/>
            <person name="Ghim S.-Y."/>
        </authorList>
    </citation>
    <scope>NUCLEOTIDE SEQUENCE [LARGE SCALE GENOMIC DNA]</scope>
    <source>
        <strain evidence="8 9">KUDC3025</strain>
    </source>
</reference>
<protein>
    <submittedName>
        <fullName evidence="8">Glycine zipper 2TM domain-containing protein</fullName>
    </submittedName>
</protein>
<evidence type="ECO:0000256" key="2">
    <source>
        <dbReference type="ARBA" id="ARBA00022729"/>
    </source>
</evidence>
<sequence length="155" mass="15329">MIKRLIVVALAGLTLAGCANDSMSGDVYTSAQAKQVQQASYGTLVSVRPVKIQGEGGSNMLGTIGGAVIGGFLGNTIGGGTGRSLATAAGAVAGGVAGDQIGDVAGRTSGVELEIRPDTKGDNIVVVQKAGATKFSPGQRVRMARSGNTVTVSPL</sequence>
<evidence type="ECO:0000256" key="3">
    <source>
        <dbReference type="ARBA" id="ARBA00023136"/>
    </source>
</evidence>
<dbReference type="Proteomes" id="UP000430368">
    <property type="component" value="Chromosome"/>
</dbReference>
<keyword evidence="4" id="KW-0564">Palmitate</keyword>
<dbReference type="InterPro" id="IPR008816">
    <property type="entry name" value="Gly_zipper_2TM_dom"/>
</dbReference>
<evidence type="ECO:0000256" key="4">
    <source>
        <dbReference type="ARBA" id="ARBA00023139"/>
    </source>
</evidence>
<dbReference type="RefSeq" id="WP_105231007.1">
    <property type="nucleotide sequence ID" value="NZ_CP041764.1"/>
</dbReference>
<name>A0ABX6GTN1_9GAMM</name>
<evidence type="ECO:0000313" key="9">
    <source>
        <dbReference type="Proteomes" id="UP000430368"/>
    </source>
</evidence>
<accession>A0ABX6GTN1</accession>
<dbReference type="PROSITE" id="PS51257">
    <property type="entry name" value="PROKAR_LIPOPROTEIN"/>
    <property type="match status" value="1"/>
</dbReference>
<evidence type="ECO:0000256" key="1">
    <source>
        <dbReference type="ARBA" id="ARBA00004459"/>
    </source>
</evidence>
<comment type="subcellular location">
    <subcellularLocation>
        <location evidence="1">Cell outer membrane</location>
        <topology evidence="1">Lipid-anchor</topology>
    </subcellularLocation>
</comment>
<keyword evidence="9" id="KW-1185">Reference proteome</keyword>
<feature type="chain" id="PRO_5045186682" evidence="6">
    <location>
        <begin position="20"/>
        <end position="155"/>
    </location>
</feature>
<dbReference type="EMBL" id="CP041764">
    <property type="protein sequence ID" value="QHA89642.1"/>
    <property type="molecule type" value="Genomic_DNA"/>
</dbReference>
<proteinExistence type="predicted"/>
<feature type="signal peptide" evidence="6">
    <location>
        <begin position="1"/>
        <end position="19"/>
    </location>
</feature>
<keyword evidence="3" id="KW-0472">Membrane</keyword>
<dbReference type="InterPro" id="IPR051407">
    <property type="entry name" value="Bact_OM_lipoprot/Surf_antigen"/>
</dbReference>
<evidence type="ECO:0000256" key="6">
    <source>
        <dbReference type="SAM" id="SignalP"/>
    </source>
</evidence>
<feature type="domain" description="Glycine zipper 2TM" evidence="7">
    <location>
        <begin position="61"/>
        <end position="102"/>
    </location>
</feature>
<dbReference type="Pfam" id="PF05433">
    <property type="entry name" value="Rick_17kDa_Anti"/>
    <property type="match status" value="1"/>
</dbReference>
<organism evidence="8 9">
    <name type="scientific">Serratia rhizosphaerae</name>
    <dbReference type="NCBI Taxonomy" id="2597702"/>
    <lineage>
        <taxon>Bacteria</taxon>
        <taxon>Pseudomonadati</taxon>
        <taxon>Pseudomonadota</taxon>
        <taxon>Gammaproteobacteria</taxon>
        <taxon>Enterobacterales</taxon>
        <taxon>Yersiniaceae</taxon>
        <taxon>Serratia</taxon>
    </lineage>
</organism>
<evidence type="ECO:0000256" key="5">
    <source>
        <dbReference type="ARBA" id="ARBA00023288"/>
    </source>
</evidence>
<gene>
    <name evidence="8" type="ORF">FO014_23095</name>
</gene>
<dbReference type="PANTHER" id="PTHR35603">
    <property type="match status" value="1"/>
</dbReference>
<evidence type="ECO:0000259" key="7">
    <source>
        <dbReference type="Pfam" id="PF05433"/>
    </source>
</evidence>
<evidence type="ECO:0000313" key="8">
    <source>
        <dbReference type="EMBL" id="QHA89642.1"/>
    </source>
</evidence>